<dbReference type="STRING" id="1031564.CINS_1474"/>
<keyword evidence="6 8" id="KW-0342">GTP-binding</keyword>
<dbReference type="EC" id="2.7.7.77" evidence="8"/>
<keyword evidence="4 8" id="KW-0547">Nucleotide-binding</keyword>
<feature type="domain" description="MobA-like NTP transferase" evidence="9">
    <location>
        <begin position="9"/>
        <end position="136"/>
    </location>
</feature>
<dbReference type="CDD" id="cd02503">
    <property type="entry name" value="MobA"/>
    <property type="match status" value="1"/>
</dbReference>
<comment type="caution">
    <text evidence="8">Lacks conserved residue(s) required for the propagation of feature annotation.</text>
</comment>
<dbReference type="GO" id="GO:0005737">
    <property type="term" value="C:cytoplasm"/>
    <property type="evidence" value="ECO:0007669"/>
    <property type="project" value="UniProtKB-SubCell"/>
</dbReference>
<keyword evidence="7 8" id="KW-0501">Molybdenum cofactor biosynthesis</keyword>
<comment type="catalytic activity">
    <reaction evidence="8">
        <text>Mo-molybdopterin + GTP + H(+) = Mo-molybdopterin guanine dinucleotide + diphosphate</text>
        <dbReference type="Rhea" id="RHEA:34243"/>
        <dbReference type="ChEBI" id="CHEBI:15378"/>
        <dbReference type="ChEBI" id="CHEBI:33019"/>
        <dbReference type="ChEBI" id="CHEBI:37565"/>
        <dbReference type="ChEBI" id="CHEBI:71302"/>
        <dbReference type="ChEBI" id="CHEBI:71310"/>
        <dbReference type="EC" id="2.7.7.77"/>
    </reaction>
</comment>
<dbReference type="Proteomes" id="UP000031163">
    <property type="component" value="Chromosome"/>
</dbReference>
<dbReference type="GO" id="GO:0005525">
    <property type="term" value="F:GTP binding"/>
    <property type="evidence" value="ECO:0007669"/>
    <property type="project" value="UniProtKB-UniRule"/>
</dbReference>
<evidence type="ECO:0000256" key="8">
    <source>
        <dbReference type="HAMAP-Rule" id="MF_00316"/>
    </source>
</evidence>
<feature type="binding site" evidence="8">
    <location>
        <position position="97"/>
    </location>
    <ligand>
        <name>GTP</name>
        <dbReference type="ChEBI" id="CHEBI:37565"/>
    </ligand>
</feature>
<dbReference type="GO" id="GO:0046872">
    <property type="term" value="F:metal ion binding"/>
    <property type="evidence" value="ECO:0007669"/>
    <property type="project" value="UniProtKB-KW"/>
</dbReference>
<accession>A0A0A8H364</accession>
<dbReference type="EMBL" id="CP007770">
    <property type="protein sequence ID" value="AJC88417.1"/>
    <property type="molecule type" value="Genomic_DNA"/>
</dbReference>
<evidence type="ECO:0000313" key="10">
    <source>
        <dbReference type="EMBL" id="AJC88417.1"/>
    </source>
</evidence>
<evidence type="ECO:0000256" key="1">
    <source>
        <dbReference type="ARBA" id="ARBA00022490"/>
    </source>
</evidence>
<evidence type="ECO:0000256" key="4">
    <source>
        <dbReference type="ARBA" id="ARBA00022741"/>
    </source>
</evidence>
<feature type="binding site" evidence="8">
    <location>
        <position position="97"/>
    </location>
    <ligand>
        <name>Mg(2+)</name>
        <dbReference type="ChEBI" id="CHEBI:18420"/>
    </ligand>
</feature>
<reference evidence="10 11" key="1">
    <citation type="journal article" date="2014" name="Genome Biol. Evol.">
        <title>Comparative Genomics of the Campylobacter lari Group.</title>
        <authorList>
            <person name="Miller W.G."/>
            <person name="Yee E."/>
            <person name="Chapman M.H."/>
            <person name="Smith T.P."/>
            <person name="Bono J.L."/>
            <person name="Huynh S."/>
            <person name="Parker C.T."/>
            <person name="Vandamme P."/>
            <person name="Luong K."/>
            <person name="Korlach J."/>
        </authorList>
    </citation>
    <scope>NUCLEOTIDE SEQUENCE [LARGE SCALE GENOMIC DNA]</scope>
    <source>
        <strain evidence="10 11">NCTC 12927</strain>
    </source>
</reference>
<feature type="binding site" evidence="8">
    <location>
        <begin position="12"/>
        <end position="14"/>
    </location>
    <ligand>
        <name>GTP</name>
        <dbReference type="ChEBI" id="CHEBI:37565"/>
    </ligand>
</feature>
<feature type="binding site" evidence="8">
    <location>
        <position position="68"/>
    </location>
    <ligand>
        <name>GTP</name>
        <dbReference type="ChEBI" id="CHEBI:37565"/>
    </ligand>
</feature>
<feature type="binding site" evidence="8">
    <location>
        <position position="24"/>
    </location>
    <ligand>
        <name>GTP</name>
        <dbReference type="ChEBI" id="CHEBI:37565"/>
    </ligand>
</feature>
<dbReference type="Gene3D" id="3.90.550.10">
    <property type="entry name" value="Spore Coat Polysaccharide Biosynthesis Protein SpsA, Chain A"/>
    <property type="match status" value="1"/>
</dbReference>
<evidence type="ECO:0000313" key="11">
    <source>
        <dbReference type="Proteomes" id="UP000031163"/>
    </source>
</evidence>
<dbReference type="KEGG" id="cis:CINS_1474"/>
<keyword evidence="1 8" id="KW-0963">Cytoplasm</keyword>
<comment type="function">
    <text evidence="8">Transfers a GMP moiety from GTP to Mo-molybdopterin (Mo-MPT) cofactor (Moco or molybdenum cofactor) to form Mo-molybdopterin guanine dinucleotide (Mo-MGD) cofactor.</text>
</comment>
<dbReference type="GO" id="GO:1902758">
    <property type="term" value="P:bis(molybdopterin guanine dinucleotide)molybdenum biosynthetic process"/>
    <property type="evidence" value="ECO:0007669"/>
    <property type="project" value="TreeGrafter"/>
</dbReference>
<proteinExistence type="inferred from homology"/>
<name>A0A0A8H364_9BACT</name>
<keyword evidence="5 8" id="KW-0460">Magnesium</keyword>
<comment type="similarity">
    <text evidence="8">Belongs to the MobA family.</text>
</comment>
<dbReference type="Pfam" id="PF12804">
    <property type="entry name" value="NTP_transf_3"/>
    <property type="match status" value="1"/>
</dbReference>
<comment type="subcellular location">
    <subcellularLocation>
        <location evidence="8">Cytoplasm</location>
    </subcellularLocation>
</comment>
<dbReference type="HAMAP" id="MF_00316">
    <property type="entry name" value="MobA"/>
    <property type="match status" value="1"/>
</dbReference>
<protein>
    <recommendedName>
        <fullName evidence="8">Probable molybdenum cofactor guanylyltransferase</fullName>
        <shortName evidence="8">MoCo guanylyltransferase</shortName>
        <ecNumber evidence="8">2.7.7.77</ecNumber>
    </recommendedName>
    <alternativeName>
        <fullName evidence="8">GTP:molybdopterin guanylyltransferase</fullName>
    </alternativeName>
    <alternativeName>
        <fullName evidence="8">Mo-MPT guanylyltransferase</fullName>
    </alternativeName>
    <alternativeName>
        <fullName evidence="8">Molybdopterin guanylyltransferase</fullName>
    </alternativeName>
    <alternativeName>
        <fullName evidence="8">Molybdopterin-guanine dinucleotide synthase</fullName>
        <shortName evidence="8">MGD synthase</shortName>
    </alternativeName>
</protein>
<dbReference type="InterPro" id="IPR029044">
    <property type="entry name" value="Nucleotide-diphossugar_trans"/>
</dbReference>
<dbReference type="PANTHER" id="PTHR19136:SF81">
    <property type="entry name" value="MOLYBDENUM COFACTOR GUANYLYLTRANSFERASE"/>
    <property type="match status" value="1"/>
</dbReference>
<dbReference type="HOGENOM" id="CLU_055597_2_2_7"/>
<dbReference type="SUPFAM" id="SSF53448">
    <property type="entry name" value="Nucleotide-diphospho-sugar transferases"/>
    <property type="match status" value="1"/>
</dbReference>
<keyword evidence="10" id="KW-0548">Nucleotidyltransferase</keyword>
<dbReference type="GeneID" id="74432252"/>
<dbReference type="PANTHER" id="PTHR19136">
    <property type="entry name" value="MOLYBDENUM COFACTOR GUANYLYLTRANSFERASE"/>
    <property type="match status" value="1"/>
</dbReference>
<evidence type="ECO:0000256" key="3">
    <source>
        <dbReference type="ARBA" id="ARBA00022723"/>
    </source>
</evidence>
<organism evidence="10 11">
    <name type="scientific">Campylobacter insulaenigrae NCTC 12927</name>
    <dbReference type="NCBI Taxonomy" id="1031564"/>
    <lineage>
        <taxon>Bacteria</taxon>
        <taxon>Pseudomonadati</taxon>
        <taxon>Campylobacterota</taxon>
        <taxon>Epsilonproteobacteria</taxon>
        <taxon>Campylobacterales</taxon>
        <taxon>Campylobacteraceae</taxon>
        <taxon>Campylobacter</taxon>
    </lineage>
</organism>
<dbReference type="InterPro" id="IPR025877">
    <property type="entry name" value="MobA-like_NTP_Trfase"/>
</dbReference>
<evidence type="ECO:0000256" key="6">
    <source>
        <dbReference type="ARBA" id="ARBA00023134"/>
    </source>
</evidence>
<keyword evidence="2 8" id="KW-0808">Transferase</keyword>
<dbReference type="GO" id="GO:0061603">
    <property type="term" value="F:molybdenum cofactor guanylyltransferase activity"/>
    <property type="evidence" value="ECO:0007669"/>
    <property type="project" value="UniProtKB-EC"/>
</dbReference>
<comment type="domain">
    <text evidence="8">The N-terminal domain determines nucleotide recognition and specific binding, while the C-terminal domain determines the specific binding to the target protein.</text>
</comment>
<comment type="cofactor">
    <cofactor evidence="8">
        <name>Mg(2+)</name>
        <dbReference type="ChEBI" id="CHEBI:18420"/>
    </cofactor>
</comment>
<evidence type="ECO:0000259" key="9">
    <source>
        <dbReference type="Pfam" id="PF12804"/>
    </source>
</evidence>
<keyword evidence="3 8" id="KW-0479">Metal-binding</keyword>
<gene>
    <name evidence="8 10" type="primary">mobA</name>
    <name evidence="10" type="ORF">CINS_1474</name>
</gene>
<dbReference type="RefSeq" id="WP_039651178.1">
    <property type="nucleotide sequence ID" value="NZ_CP007770.1"/>
</dbReference>
<sequence length="195" mass="22910">MNKKIPYPCVILCGGKSSRMKQDKSLLEINGKSLALYQYEKLSHLFKDVFISTKNDKFNNKNIKLILDDSSTHSPLVALNSILKKFQDTYVFIISVDTPNISQKTLWRLFENLQNQKILLASTQSHKHYLCGFYHGENYKISSEFLKENNHKLALFCDKVNANFIYFSDENEFINLNYYDEYKKWILNTKNLLKN</sequence>
<dbReference type="AlphaFoldDB" id="A0A0A8H364"/>
<dbReference type="InterPro" id="IPR013482">
    <property type="entry name" value="Molybde_CF_guanTrfase"/>
</dbReference>
<evidence type="ECO:0000256" key="2">
    <source>
        <dbReference type="ARBA" id="ARBA00022679"/>
    </source>
</evidence>
<evidence type="ECO:0000256" key="5">
    <source>
        <dbReference type="ARBA" id="ARBA00022842"/>
    </source>
</evidence>
<evidence type="ECO:0000256" key="7">
    <source>
        <dbReference type="ARBA" id="ARBA00023150"/>
    </source>
</evidence>